<dbReference type="InterPro" id="IPR036188">
    <property type="entry name" value="FAD/NAD-bd_sf"/>
</dbReference>
<dbReference type="Gene3D" id="3.30.70.2450">
    <property type="match status" value="1"/>
</dbReference>
<comment type="caution">
    <text evidence="5">The sequence shown here is derived from an EMBL/GenBank/DDBJ whole genome shotgun (WGS) entry which is preliminary data.</text>
</comment>
<name>A0A7W9KD98_9PSEU</name>
<keyword evidence="6" id="KW-1185">Reference proteome</keyword>
<dbReference type="NCBIfam" id="NF004832">
    <property type="entry name" value="PRK06184.1"/>
    <property type="match status" value="1"/>
</dbReference>
<evidence type="ECO:0000313" key="5">
    <source>
        <dbReference type="EMBL" id="MBB5890382.1"/>
    </source>
</evidence>
<dbReference type="Pfam" id="PF01494">
    <property type="entry name" value="FAD_binding_3"/>
    <property type="match status" value="1"/>
</dbReference>
<dbReference type="GO" id="GO:0016709">
    <property type="term" value="F:oxidoreductase activity, acting on paired donors, with incorporation or reduction of molecular oxygen, NAD(P)H as one donor, and incorporation of one atom of oxygen"/>
    <property type="evidence" value="ECO:0007669"/>
    <property type="project" value="UniProtKB-ARBA"/>
</dbReference>
<dbReference type="Gene3D" id="3.50.50.60">
    <property type="entry name" value="FAD/NAD(P)-binding domain"/>
    <property type="match status" value="1"/>
</dbReference>
<dbReference type="PANTHER" id="PTHR43004">
    <property type="entry name" value="TRK SYSTEM POTASSIUM UPTAKE PROTEIN"/>
    <property type="match status" value="1"/>
</dbReference>
<feature type="domain" description="FAD-binding" evidence="4">
    <location>
        <begin position="2"/>
        <end position="323"/>
    </location>
</feature>
<evidence type="ECO:0000256" key="3">
    <source>
        <dbReference type="ARBA" id="ARBA00022827"/>
    </source>
</evidence>
<dbReference type="EMBL" id="JACHIR010000001">
    <property type="protein sequence ID" value="MBB5890382.1"/>
    <property type="molecule type" value="Genomic_DNA"/>
</dbReference>
<protein>
    <submittedName>
        <fullName evidence="5">2-polyprenyl-6-methoxyphenol hydroxylase-like FAD-dependent oxidoreductase</fullName>
    </submittedName>
</protein>
<dbReference type="GO" id="GO:0071949">
    <property type="term" value="F:FAD binding"/>
    <property type="evidence" value="ECO:0007669"/>
    <property type="project" value="InterPro"/>
</dbReference>
<dbReference type="PRINTS" id="PR00420">
    <property type="entry name" value="RNGMNOXGNASE"/>
</dbReference>
<organism evidence="5 6">
    <name type="scientific">Kutzneria kofuensis</name>
    <dbReference type="NCBI Taxonomy" id="103725"/>
    <lineage>
        <taxon>Bacteria</taxon>
        <taxon>Bacillati</taxon>
        <taxon>Actinomycetota</taxon>
        <taxon>Actinomycetes</taxon>
        <taxon>Pseudonocardiales</taxon>
        <taxon>Pseudonocardiaceae</taxon>
        <taxon>Kutzneria</taxon>
    </lineage>
</organism>
<sequence length="450" mass="48932">MDTEILIIGAGPTGLTLAVDLARRGVAHRIVDRDPGDFAGSRGKGIQPRTLEVFADLGVIDAAQEHGGPYPPMRGYQDGQVVWERTLAPTVDPRPDVPYPNPLMLPQWRTAEILRDRLVELGGRVEPGVEFQGFTQDDDAVTAMLDGKPVRARYLVGADGGRSGVRKAAGVDFAGETLEQHRLLIADVKIDGLDRDHWHIWTTTEGPVLALCPLAGTDTFQLTTTRDDEVDLSELVRSVSGFTLTDVGWSSQWRANVRMVDRYRVGRVFLAGDAAHVHTPAGGQGLNTGVQDAYNLGWKLANGSEELLDSYEDERLPIAADVLGISTELFNRGVERRDDAMDRSDPALRQLGLHYRDSKLSVDTRAVAGSLRAGDRAPDGLAGTRRIHEALQGPQFTVLTFGTADYPGGVAVTDAPAYDIEDAYVVVRPDGYIGMIAADAADVRQYLGRW</sequence>
<proteinExistence type="predicted"/>
<dbReference type="Proteomes" id="UP000585638">
    <property type="component" value="Unassembled WGS sequence"/>
</dbReference>
<dbReference type="Gene3D" id="3.40.30.120">
    <property type="match status" value="1"/>
</dbReference>
<comment type="cofactor">
    <cofactor evidence="1">
        <name>FAD</name>
        <dbReference type="ChEBI" id="CHEBI:57692"/>
    </cofactor>
</comment>
<dbReference type="AlphaFoldDB" id="A0A7W9KD98"/>
<evidence type="ECO:0000256" key="2">
    <source>
        <dbReference type="ARBA" id="ARBA00022630"/>
    </source>
</evidence>
<dbReference type="PANTHER" id="PTHR43004:SF19">
    <property type="entry name" value="BINDING MONOOXYGENASE, PUTATIVE (JCVI)-RELATED"/>
    <property type="match status" value="1"/>
</dbReference>
<reference evidence="5 6" key="1">
    <citation type="submission" date="2020-08" db="EMBL/GenBank/DDBJ databases">
        <title>Sequencing the genomes of 1000 actinobacteria strains.</title>
        <authorList>
            <person name="Klenk H.-P."/>
        </authorList>
    </citation>
    <scope>NUCLEOTIDE SEQUENCE [LARGE SCALE GENOMIC DNA]</scope>
    <source>
        <strain evidence="5 6">DSM 43851</strain>
    </source>
</reference>
<dbReference type="InterPro" id="IPR002938">
    <property type="entry name" value="FAD-bd"/>
</dbReference>
<evidence type="ECO:0000256" key="1">
    <source>
        <dbReference type="ARBA" id="ARBA00001974"/>
    </source>
</evidence>
<dbReference type="InterPro" id="IPR050641">
    <property type="entry name" value="RIFMO-like"/>
</dbReference>
<keyword evidence="3" id="KW-0274">FAD</keyword>
<evidence type="ECO:0000259" key="4">
    <source>
        <dbReference type="Pfam" id="PF01494"/>
    </source>
</evidence>
<keyword evidence="2" id="KW-0285">Flavoprotein</keyword>
<dbReference type="SUPFAM" id="SSF51905">
    <property type="entry name" value="FAD/NAD(P)-binding domain"/>
    <property type="match status" value="1"/>
</dbReference>
<gene>
    <name evidence="5" type="ORF">BJ998_001578</name>
</gene>
<accession>A0A7W9KD98</accession>
<dbReference type="RefSeq" id="WP_184859810.1">
    <property type="nucleotide sequence ID" value="NZ_BAAAWY010000047.1"/>
</dbReference>
<evidence type="ECO:0000313" key="6">
    <source>
        <dbReference type="Proteomes" id="UP000585638"/>
    </source>
</evidence>